<dbReference type="CDD" id="cd06558">
    <property type="entry name" value="crotonase-like"/>
    <property type="match status" value="1"/>
</dbReference>
<proteinExistence type="inferred from homology"/>
<gene>
    <name evidence="3" type="ORF">RISK_000272</name>
</gene>
<dbReference type="EMBL" id="LECT01000003">
    <property type="protein sequence ID" value="KLU07755.1"/>
    <property type="molecule type" value="Genomic_DNA"/>
</dbReference>
<dbReference type="PATRIC" id="fig|595434.4.peg.258"/>
<dbReference type="SUPFAM" id="SSF52096">
    <property type="entry name" value="ClpP/crotonase"/>
    <property type="match status" value="1"/>
</dbReference>
<dbReference type="RefSeq" id="WP_047812402.1">
    <property type="nucleotide sequence ID" value="NZ_LECT01000003.1"/>
</dbReference>
<dbReference type="InterPro" id="IPR001753">
    <property type="entry name" value="Enoyl-CoA_hydra/iso"/>
</dbReference>
<dbReference type="PANTHER" id="PTHR43459:SF1">
    <property type="entry name" value="EG:BACN32G11.4 PROTEIN"/>
    <property type="match status" value="1"/>
</dbReference>
<protein>
    <submittedName>
        <fullName evidence="3">Enoyl-CoA hydratase</fullName>
        <ecNumber evidence="3">4.2.1.17</ecNumber>
    </submittedName>
</protein>
<evidence type="ECO:0000313" key="3">
    <source>
        <dbReference type="EMBL" id="KLU07755.1"/>
    </source>
</evidence>
<dbReference type="GO" id="GO:0004300">
    <property type="term" value="F:enoyl-CoA hydratase activity"/>
    <property type="evidence" value="ECO:0007669"/>
    <property type="project" value="UniProtKB-EC"/>
</dbReference>
<dbReference type="InterPro" id="IPR029045">
    <property type="entry name" value="ClpP/crotonase-like_dom_sf"/>
</dbReference>
<dbReference type="OrthoDB" id="370015at2"/>
<dbReference type="AlphaFoldDB" id="A0A0J1BMQ3"/>
<reference evidence="3" key="1">
    <citation type="submission" date="2015-05" db="EMBL/GenBank/DDBJ databases">
        <title>Permanent draft genome of Rhodopirellula islandicus K833.</title>
        <authorList>
            <person name="Kizina J."/>
            <person name="Richter M."/>
            <person name="Glockner F.O."/>
            <person name="Harder J."/>
        </authorList>
    </citation>
    <scope>NUCLEOTIDE SEQUENCE [LARGE SCALE GENOMIC DNA]</scope>
    <source>
        <strain evidence="3">K833</strain>
    </source>
</reference>
<dbReference type="InterPro" id="IPR014748">
    <property type="entry name" value="Enoyl-CoA_hydra_C"/>
</dbReference>
<comment type="similarity">
    <text evidence="1 2">Belongs to the enoyl-CoA hydratase/isomerase family.</text>
</comment>
<comment type="caution">
    <text evidence="3">The sequence shown here is derived from an EMBL/GenBank/DDBJ whole genome shotgun (WGS) entry which is preliminary data.</text>
</comment>
<dbReference type="Gene3D" id="3.90.226.10">
    <property type="entry name" value="2-enoyl-CoA Hydratase, Chain A, domain 1"/>
    <property type="match status" value="1"/>
</dbReference>
<dbReference type="Proteomes" id="UP000036367">
    <property type="component" value="Unassembled WGS sequence"/>
</dbReference>
<dbReference type="STRING" id="595434.RISK_000272"/>
<keyword evidence="3" id="KW-0456">Lyase</keyword>
<dbReference type="Gene3D" id="1.10.12.10">
    <property type="entry name" value="Lyase 2-enoyl-coa Hydratase, Chain A, domain 2"/>
    <property type="match status" value="1"/>
</dbReference>
<name>A0A0J1BMQ3_RHOIS</name>
<dbReference type="InterPro" id="IPR018376">
    <property type="entry name" value="Enoyl-CoA_hyd/isom_CS"/>
</dbReference>
<sequence>MQHLDVRIHNNVATVLMDRPEKHGALSPGLLFDLNEALGDVHQEKRVRAVVLSSRGDHFCSGVDLQVFQQIADLPESERMQQWFEYWRAVSETCEKMLRFPKPIIAAVDGAAIGAGFALMLASDLCVASKRATFAADAARRGLVGGVTTALLSFRVGAAAAARLTLAGETIDANEAQRLNLLCQSPVVSDQVWVVASEWAARCSEGPSEAVQASKRLLNESVGEALLTQISAAAADSASACTTESAAEGVAAFLEKRKPSWP</sequence>
<evidence type="ECO:0000313" key="4">
    <source>
        <dbReference type="Proteomes" id="UP000036367"/>
    </source>
</evidence>
<keyword evidence="4" id="KW-1185">Reference proteome</keyword>
<dbReference type="PANTHER" id="PTHR43459">
    <property type="entry name" value="ENOYL-COA HYDRATASE"/>
    <property type="match status" value="1"/>
</dbReference>
<dbReference type="PROSITE" id="PS00166">
    <property type="entry name" value="ENOYL_COA_HYDRATASE"/>
    <property type="match status" value="1"/>
</dbReference>
<dbReference type="EC" id="4.2.1.17" evidence="3"/>
<dbReference type="Pfam" id="PF00378">
    <property type="entry name" value="ECH_1"/>
    <property type="match status" value="1"/>
</dbReference>
<evidence type="ECO:0000256" key="1">
    <source>
        <dbReference type="ARBA" id="ARBA00005254"/>
    </source>
</evidence>
<evidence type="ECO:0000256" key="2">
    <source>
        <dbReference type="RuleBase" id="RU003707"/>
    </source>
</evidence>
<organism evidence="3 4">
    <name type="scientific">Rhodopirellula islandica</name>
    <dbReference type="NCBI Taxonomy" id="595434"/>
    <lineage>
        <taxon>Bacteria</taxon>
        <taxon>Pseudomonadati</taxon>
        <taxon>Planctomycetota</taxon>
        <taxon>Planctomycetia</taxon>
        <taxon>Pirellulales</taxon>
        <taxon>Pirellulaceae</taxon>
        <taxon>Rhodopirellula</taxon>
    </lineage>
</organism>
<accession>A0A0J1BMQ3</accession>